<organism evidence="1 2">
    <name type="scientific">Mycobacterium lacus</name>
    <dbReference type="NCBI Taxonomy" id="169765"/>
    <lineage>
        <taxon>Bacteria</taxon>
        <taxon>Bacillati</taxon>
        <taxon>Actinomycetota</taxon>
        <taxon>Actinomycetes</taxon>
        <taxon>Mycobacteriales</taxon>
        <taxon>Mycobacteriaceae</taxon>
        <taxon>Mycobacterium</taxon>
    </lineage>
</organism>
<dbReference type="EMBL" id="AP022581">
    <property type="protein sequence ID" value="BBX97806.1"/>
    <property type="molecule type" value="Genomic_DNA"/>
</dbReference>
<accession>A0A7I7NMC8</accession>
<gene>
    <name evidence="1" type="ORF">MLAC_31000</name>
</gene>
<keyword evidence="2" id="KW-1185">Reference proteome</keyword>
<dbReference type="AlphaFoldDB" id="A0A7I7NMC8"/>
<sequence length="52" mass="5689">MAGTVPGLEFNRRSGCSQDFCNPEILLDENRPDTQCICGEADERSEVVAMLA</sequence>
<evidence type="ECO:0000313" key="1">
    <source>
        <dbReference type="EMBL" id="BBX97806.1"/>
    </source>
</evidence>
<name>A0A7I7NMC8_9MYCO</name>
<evidence type="ECO:0000313" key="2">
    <source>
        <dbReference type="Proteomes" id="UP000466396"/>
    </source>
</evidence>
<dbReference type="Proteomes" id="UP000466396">
    <property type="component" value="Chromosome"/>
</dbReference>
<dbReference type="KEGG" id="mlj:MLAC_31000"/>
<reference evidence="1 2" key="1">
    <citation type="journal article" date="2019" name="Emerg. Microbes Infect.">
        <title>Comprehensive subspecies identification of 175 nontuberculous mycobacteria species based on 7547 genomic profiles.</title>
        <authorList>
            <person name="Matsumoto Y."/>
            <person name="Kinjo T."/>
            <person name="Motooka D."/>
            <person name="Nabeya D."/>
            <person name="Jung N."/>
            <person name="Uechi K."/>
            <person name="Horii T."/>
            <person name="Iida T."/>
            <person name="Fujita J."/>
            <person name="Nakamura S."/>
        </authorList>
    </citation>
    <scope>NUCLEOTIDE SEQUENCE [LARGE SCALE GENOMIC DNA]</scope>
    <source>
        <strain evidence="1 2">JCM 15657</strain>
    </source>
</reference>
<protein>
    <submittedName>
        <fullName evidence="1">Uncharacterized protein</fullName>
    </submittedName>
</protein>
<proteinExistence type="predicted"/>